<sequence length="180" mass="21491">MSYSQNFLHFREFHHTHFKQDRNFLPLPTTPPWWLWRMEGEEEAKGHTGYEYQEQYQKEVEQEESEEPKIEFVLSEEAKAMFRFSELRRQRLAKEKADDDDKDSNSSSNNDFIDLNPWPDPTLIPSFHHQPSIESKEFYGDSYTLINTLEAAVNSKFAQSFDKSNQDDVVYWPVLPLRYV</sequence>
<dbReference type="Proteomes" id="UP000789375">
    <property type="component" value="Unassembled WGS sequence"/>
</dbReference>
<protein>
    <submittedName>
        <fullName evidence="2">1604_t:CDS:1</fullName>
    </submittedName>
</protein>
<gene>
    <name evidence="2" type="ORF">FMOSSE_LOCUS2417</name>
</gene>
<evidence type="ECO:0000313" key="2">
    <source>
        <dbReference type="EMBL" id="CAG8468926.1"/>
    </source>
</evidence>
<evidence type="ECO:0000313" key="3">
    <source>
        <dbReference type="Proteomes" id="UP000789375"/>
    </source>
</evidence>
<organism evidence="2 3">
    <name type="scientific">Funneliformis mosseae</name>
    <name type="common">Endomycorrhizal fungus</name>
    <name type="synonym">Glomus mosseae</name>
    <dbReference type="NCBI Taxonomy" id="27381"/>
    <lineage>
        <taxon>Eukaryota</taxon>
        <taxon>Fungi</taxon>
        <taxon>Fungi incertae sedis</taxon>
        <taxon>Mucoromycota</taxon>
        <taxon>Glomeromycotina</taxon>
        <taxon>Glomeromycetes</taxon>
        <taxon>Glomerales</taxon>
        <taxon>Glomeraceae</taxon>
        <taxon>Funneliformis</taxon>
    </lineage>
</organism>
<keyword evidence="3" id="KW-1185">Reference proteome</keyword>
<accession>A0A9N8W0C0</accession>
<evidence type="ECO:0000256" key="1">
    <source>
        <dbReference type="SAM" id="MobiDB-lite"/>
    </source>
</evidence>
<dbReference type="EMBL" id="CAJVPP010000317">
    <property type="protein sequence ID" value="CAG8468926.1"/>
    <property type="molecule type" value="Genomic_DNA"/>
</dbReference>
<comment type="caution">
    <text evidence="2">The sequence shown here is derived from an EMBL/GenBank/DDBJ whole genome shotgun (WGS) entry which is preliminary data.</text>
</comment>
<proteinExistence type="predicted"/>
<reference evidence="2" key="1">
    <citation type="submission" date="2021-06" db="EMBL/GenBank/DDBJ databases">
        <authorList>
            <person name="Kallberg Y."/>
            <person name="Tangrot J."/>
            <person name="Rosling A."/>
        </authorList>
    </citation>
    <scope>NUCLEOTIDE SEQUENCE</scope>
    <source>
        <strain evidence="2">87-6 pot B 2015</strain>
    </source>
</reference>
<feature type="region of interest" description="Disordered" evidence="1">
    <location>
        <begin position="93"/>
        <end position="115"/>
    </location>
</feature>
<name>A0A9N8W0C0_FUNMO</name>
<dbReference type="AlphaFoldDB" id="A0A9N8W0C0"/>